<dbReference type="NCBIfam" id="TIGR01444">
    <property type="entry name" value="fkbM_fam"/>
    <property type="match status" value="1"/>
</dbReference>
<dbReference type="GO" id="GO:0008168">
    <property type="term" value="F:methyltransferase activity"/>
    <property type="evidence" value="ECO:0007669"/>
    <property type="project" value="UniProtKB-KW"/>
</dbReference>
<keyword evidence="2" id="KW-0489">Methyltransferase</keyword>
<protein>
    <submittedName>
        <fullName evidence="2">FkbM family methyltransferase</fullName>
    </submittedName>
</protein>
<proteinExistence type="predicted"/>
<accession>A0A7W7YP20</accession>
<dbReference type="GO" id="GO:0032259">
    <property type="term" value="P:methylation"/>
    <property type="evidence" value="ECO:0007669"/>
    <property type="project" value="UniProtKB-KW"/>
</dbReference>
<dbReference type="PANTHER" id="PTHR34203">
    <property type="entry name" value="METHYLTRANSFERASE, FKBM FAMILY PROTEIN"/>
    <property type="match status" value="1"/>
</dbReference>
<keyword evidence="2" id="KW-0808">Transferase</keyword>
<dbReference type="Proteomes" id="UP000534294">
    <property type="component" value="Unassembled WGS sequence"/>
</dbReference>
<name>A0A7W7YP20_9BACT</name>
<dbReference type="Gene3D" id="3.40.50.150">
    <property type="entry name" value="Vaccinia Virus protein VP39"/>
    <property type="match status" value="1"/>
</dbReference>
<feature type="domain" description="Methyltransferase FkbM" evidence="1">
    <location>
        <begin position="91"/>
        <end position="248"/>
    </location>
</feature>
<comment type="caution">
    <text evidence="2">The sequence shown here is derived from an EMBL/GenBank/DDBJ whole genome shotgun (WGS) entry which is preliminary data.</text>
</comment>
<evidence type="ECO:0000259" key="1">
    <source>
        <dbReference type="Pfam" id="PF05050"/>
    </source>
</evidence>
<organism evidence="2 3">
    <name type="scientific">Prosthecobacter dejongeii</name>
    <dbReference type="NCBI Taxonomy" id="48465"/>
    <lineage>
        <taxon>Bacteria</taxon>
        <taxon>Pseudomonadati</taxon>
        <taxon>Verrucomicrobiota</taxon>
        <taxon>Verrucomicrobiia</taxon>
        <taxon>Verrucomicrobiales</taxon>
        <taxon>Verrucomicrobiaceae</taxon>
        <taxon>Prosthecobacter</taxon>
    </lineage>
</organism>
<dbReference type="PANTHER" id="PTHR34203:SF15">
    <property type="entry name" value="SLL1173 PROTEIN"/>
    <property type="match status" value="1"/>
</dbReference>
<evidence type="ECO:0000313" key="2">
    <source>
        <dbReference type="EMBL" id="MBB5039607.1"/>
    </source>
</evidence>
<gene>
    <name evidence="2" type="ORF">HNQ64_003882</name>
</gene>
<dbReference type="SUPFAM" id="SSF53335">
    <property type="entry name" value="S-adenosyl-L-methionine-dependent methyltransferases"/>
    <property type="match status" value="1"/>
</dbReference>
<keyword evidence="3" id="KW-1185">Reference proteome</keyword>
<dbReference type="InterPro" id="IPR052514">
    <property type="entry name" value="SAM-dependent_MTase"/>
</dbReference>
<dbReference type="InterPro" id="IPR006342">
    <property type="entry name" value="FkbM_mtfrase"/>
</dbReference>
<dbReference type="EMBL" id="JACHIF010000009">
    <property type="protein sequence ID" value="MBB5039607.1"/>
    <property type="molecule type" value="Genomic_DNA"/>
</dbReference>
<dbReference type="Pfam" id="PF05050">
    <property type="entry name" value="Methyltransf_21"/>
    <property type="match status" value="1"/>
</dbReference>
<dbReference type="InterPro" id="IPR029063">
    <property type="entry name" value="SAM-dependent_MTases_sf"/>
</dbReference>
<dbReference type="AlphaFoldDB" id="A0A7W7YP20"/>
<reference evidence="2 3" key="1">
    <citation type="submission" date="2020-08" db="EMBL/GenBank/DDBJ databases">
        <title>Genomic Encyclopedia of Type Strains, Phase IV (KMG-IV): sequencing the most valuable type-strain genomes for metagenomic binning, comparative biology and taxonomic classification.</title>
        <authorList>
            <person name="Goeker M."/>
        </authorList>
    </citation>
    <scope>NUCLEOTIDE SEQUENCE [LARGE SCALE GENOMIC DNA]</scope>
    <source>
        <strain evidence="2 3">DSM 12251</strain>
    </source>
</reference>
<sequence length="294" mass="33470">MKRSLIPESLRWLAQHPLFRIHPIKVSLRWMYWQGRRFFTQRPMMMDFVNGSRLRVRYGEGLTGYWYVMLPDYDEQLFLLRFLRREDCFYDVGANAGAFTTLAASLGCTVVGLEPVPHTFERLLENVKLNEGLGDIRLIQKAAGAEEGALKITTHLGTGNHLVTEGDVAKDTLEIQVTTLDILALSQGFPSFIKIDVEGFELEVLQGAGAVLQSERLQGLLIETFRPSSWQEPKLQALEKLLSDHGFKPYEYVVDKNVLRELSAPHLGSSNTFYFRDPLRVEGRLNKSVSIPRI</sequence>
<dbReference type="RefSeq" id="WP_184211546.1">
    <property type="nucleotide sequence ID" value="NZ_JACHIF010000009.1"/>
</dbReference>
<evidence type="ECO:0000313" key="3">
    <source>
        <dbReference type="Proteomes" id="UP000534294"/>
    </source>
</evidence>